<keyword evidence="3" id="KW-0804">Transcription</keyword>
<dbReference type="SUPFAM" id="SSF101941">
    <property type="entry name" value="NAC domain"/>
    <property type="match status" value="1"/>
</dbReference>
<dbReference type="GO" id="GO:0048731">
    <property type="term" value="P:system development"/>
    <property type="evidence" value="ECO:0000318"/>
    <property type="project" value="GO_Central"/>
</dbReference>
<dbReference type="Pfam" id="PF02365">
    <property type="entry name" value="NAM"/>
    <property type="match status" value="1"/>
</dbReference>
<evidence type="ECO:0000259" key="5">
    <source>
        <dbReference type="PROSITE" id="PS51005"/>
    </source>
</evidence>
<name>M1BB67_SOLTU</name>
<dbReference type="GO" id="GO:0006355">
    <property type="term" value="P:regulation of DNA-templated transcription"/>
    <property type="evidence" value="ECO:0007669"/>
    <property type="project" value="InterPro"/>
</dbReference>
<evidence type="ECO:0000256" key="2">
    <source>
        <dbReference type="ARBA" id="ARBA00023125"/>
    </source>
</evidence>
<dbReference type="eggNOG" id="ENOG502SAKI">
    <property type="taxonomic scope" value="Eukaryota"/>
</dbReference>
<evidence type="ECO:0000256" key="1">
    <source>
        <dbReference type="ARBA" id="ARBA00023015"/>
    </source>
</evidence>
<feature type="domain" description="NAC" evidence="5">
    <location>
        <begin position="5"/>
        <end position="157"/>
    </location>
</feature>
<sequence>MITEFPPGYRFMPTDVELIQHYLTKKVHCQLPFSSLASLLQDIHANEFYSKSPDNLAKNMCEREQYFFIHEDKYFGGHTGKSQVVGNGIGYWQCLGEEIPIYNSEGDVIGLKVNLKYFSESSKKNNWTMVKYRLTCEYDTSDAEVTIHTNFPCNFFL</sequence>
<proteinExistence type="predicted"/>
<dbReference type="HOGENOM" id="CLU_035664_11_1_1"/>
<accession>M1BB67</accession>
<evidence type="ECO:0000313" key="7">
    <source>
        <dbReference type="Proteomes" id="UP000011115"/>
    </source>
</evidence>
<evidence type="ECO:0000256" key="3">
    <source>
        <dbReference type="ARBA" id="ARBA00023163"/>
    </source>
</evidence>
<organism evidence="6 7">
    <name type="scientific">Solanum tuberosum</name>
    <name type="common">Potato</name>
    <dbReference type="NCBI Taxonomy" id="4113"/>
    <lineage>
        <taxon>Eukaryota</taxon>
        <taxon>Viridiplantae</taxon>
        <taxon>Streptophyta</taxon>
        <taxon>Embryophyta</taxon>
        <taxon>Tracheophyta</taxon>
        <taxon>Spermatophyta</taxon>
        <taxon>Magnoliopsida</taxon>
        <taxon>eudicotyledons</taxon>
        <taxon>Gunneridae</taxon>
        <taxon>Pentapetalae</taxon>
        <taxon>asterids</taxon>
        <taxon>lamiids</taxon>
        <taxon>Solanales</taxon>
        <taxon>Solanaceae</taxon>
        <taxon>Solanoideae</taxon>
        <taxon>Solaneae</taxon>
        <taxon>Solanum</taxon>
    </lineage>
</organism>
<dbReference type="Proteomes" id="UP000011115">
    <property type="component" value="Unassembled WGS sequence"/>
</dbReference>
<reference evidence="6" key="2">
    <citation type="submission" date="2015-06" db="UniProtKB">
        <authorList>
            <consortium name="EnsemblPlants"/>
        </authorList>
    </citation>
    <scope>IDENTIFICATION</scope>
    <source>
        <strain evidence="6">DM1-3 516 R44</strain>
    </source>
</reference>
<dbReference type="PANTHER" id="PTHR31719:SF123">
    <property type="entry name" value="NAC DOMAIN-CONTAINING PROTEIN"/>
    <property type="match status" value="1"/>
</dbReference>
<dbReference type="PaxDb" id="4113-PGSC0003DMT400041310"/>
<keyword evidence="4" id="KW-0539">Nucleus</keyword>
<dbReference type="GO" id="GO:0003677">
    <property type="term" value="F:DNA binding"/>
    <property type="evidence" value="ECO:0007669"/>
    <property type="project" value="UniProtKB-KW"/>
</dbReference>
<dbReference type="AlphaFoldDB" id="M1BB67"/>
<dbReference type="InterPro" id="IPR003441">
    <property type="entry name" value="NAC-dom"/>
</dbReference>
<dbReference type="Gene3D" id="2.170.150.80">
    <property type="entry name" value="NAC domain"/>
    <property type="match status" value="1"/>
</dbReference>
<keyword evidence="7" id="KW-1185">Reference proteome</keyword>
<dbReference type="PROSITE" id="PS51005">
    <property type="entry name" value="NAC"/>
    <property type="match status" value="1"/>
</dbReference>
<dbReference type="InterPro" id="IPR036093">
    <property type="entry name" value="NAC_dom_sf"/>
</dbReference>
<dbReference type="EnsemblPlants" id="PGSC0003DMT400041310">
    <property type="protein sequence ID" value="PGSC0003DMT400041310"/>
    <property type="gene ID" value="PGSC0003DMG400015991"/>
</dbReference>
<reference evidence="7" key="1">
    <citation type="journal article" date="2011" name="Nature">
        <title>Genome sequence and analysis of the tuber crop potato.</title>
        <authorList>
            <consortium name="The Potato Genome Sequencing Consortium"/>
        </authorList>
    </citation>
    <scope>NUCLEOTIDE SEQUENCE [LARGE SCALE GENOMIC DNA]</scope>
    <source>
        <strain evidence="7">cv. DM1-3 516 R44</strain>
    </source>
</reference>
<dbReference type="OMA" id="CNGEREW"/>
<keyword evidence="2" id="KW-0238">DNA-binding</keyword>
<dbReference type="InParanoid" id="M1BB67"/>
<dbReference type="Gramene" id="PGSC0003DMT400041310">
    <property type="protein sequence ID" value="PGSC0003DMT400041310"/>
    <property type="gene ID" value="PGSC0003DMG400015991"/>
</dbReference>
<keyword evidence="1" id="KW-0805">Transcription regulation</keyword>
<evidence type="ECO:0000313" key="6">
    <source>
        <dbReference type="EnsemblPlants" id="PGSC0003DMT400041310"/>
    </source>
</evidence>
<dbReference type="PANTHER" id="PTHR31719">
    <property type="entry name" value="NAC TRANSCRIPTION FACTOR 56"/>
    <property type="match status" value="1"/>
</dbReference>
<evidence type="ECO:0000256" key="4">
    <source>
        <dbReference type="ARBA" id="ARBA00023242"/>
    </source>
</evidence>
<protein>
    <submittedName>
        <fullName evidence="6">Transcription factor</fullName>
    </submittedName>
</protein>
<dbReference type="SMR" id="M1BB67"/>